<dbReference type="Proteomes" id="UP001162162">
    <property type="component" value="Unassembled WGS sequence"/>
</dbReference>
<dbReference type="AlphaFoldDB" id="A0AAV8Z4B4"/>
<reference evidence="1" key="1">
    <citation type="journal article" date="2023" name="Insect Mol. Biol.">
        <title>Genome sequencing provides insights into the evolution of gene families encoding plant cell wall-degrading enzymes in longhorned beetles.</title>
        <authorList>
            <person name="Shin N.R."/>
            <person name="Okamura Y."/>
            <person name="Kirsch R."/>
            <person name="Pauchet Y."/>
        </authorList>
    </citation>
    <scope>NUCLEOTIDE SEQUENCE</scope>
    <source>
        <strain evidence="1">AMC_N1</strain>
    </source>
</reference>
<dbReference type="EMBL" id="JAPWTK010000018">
    <property type="protein sequence ID" value="KAJ8958218.1"/>
    <property type="molecule type" value="Genomic_DNA"/>
</dbReference>
<accession>A0AAV8Z4B4</accession>
<comment type="caution">
    <text evidence="1">The sequence shown here is derived from an EMBL/GenBank/DDBJ whole genome shotgun (WGS) entry which is preliminary data.</text>
</comment>
<keyword evidence="2" id="KW-1185">Reference proteome</keyword>
<protein>
    <submittedName>
        <fullName evidence="1">Uncharacterized protein</fullName>
    </submittedName>
</protein>
<organism evidence="1 2">
    <name type="scientific">Aromia moschata</name>
    <dbReference type="NCBI Taxonomy" id="1265417"/>
    <lineage>
        <taxon>Eukaryota</taxon>
        <taxon>Metazoa</taxon>
        <taxon>Ecdysozoa</taxon>
        <taxon>Arthropoda</taxon>
        <taxon>Hexapoda</taxon>
        <taxon>Insecta</taxon>
        <taxon>Pterygota</taxon>
        <taxon>Neoptera</taxon>
        <taxon>Endopterygota</taxon>
        <taxon>Coleoptera</taxon>
        <taxon>Polyphaga</taxon>
        <taxon>Cucujiformia</taxon>
        <taxon>Chrysomeloidea</taxon>
        <taxon>Cerambycidae</taxon>
        <taxon>Cerambycinae</taxon>
        <taxon>Callichromatini</taxon>
        <taxon>Aromia</taxon>
    </lineage>
</organism>
<evidence type="ECO:0000313" key="2">
    <source>
        <dbReference type="Proteomes" id="UP001162162"/>
    </source>
</evidence>
<proteinExistence type="predicted"/>
<sequence>MVHCDFNYLTKDCVQNSHNLCQVNRTNHIFGDQYTAVHRHNVIKVSNHNGTRTPTQVYKLKIFLTTNANGTADANANANANAEFINPTFRTTFGNWILA</sequence>
<gene>
    <name evidence="1" type="ORF">NQ318_017359</name>
</gene>
<evidence type="ECO:0000313" key="1">
    <source>
        <dbReference type="EMBL" id="KAJ8958218.1"/>
    </source>
</evidence>
<name>A0AAV8Z4B4_9CUCU</name>